<dbReference type="SUPFAM" id="SSF51445">
    <property type="entry name" value="(Trans)glycosidases"/>
    <property type="match status" value="1"/>
</dbReference>
<feature type="region of interest" description="Disordered" evidence="3">
    <location>
        <begin position="743"/>
        <end position="763"/>
    </location>
</feature>
<evidence type="ECO:0000259" key="4">
    <source>
        <dbReference type="Pfam" id="PF00150"/>
    </source>
</evidence>
<feature type="compositionally biased region" description="Polar residues" evidence="3">
    <location>
        <begin position="743"/>
        <end position="753"/>
    </location>
</feature>
<feature type="compositionally biased region" description="Basic and acidic residues" evidence="3">
    <location>
        <begin position="754"/>
        <end position="763"/>
    </location>
</feature>
<gene>
    <name evidence="5" type="ORF">M8523_23400</name>
</gene>
<dbReference type="Gene3D" id="3.20.20.80">
    <property type="entry name" value="Glycosidases"/>
    <property type="match status" value="1"/>
</dbReference>
<evidence type="ECO:0000256" key="1">
    <source>
        <dbReference type="ARBA" id="ARBA00022801"/>
    </source>
</evidence>
<accession>A0AA42CQ01</accession>
<dbReference type="Pfam" id="PF00150">
    <property type="entry name" value="Cellulase"/>
    <property type="match status" value="1"/>
</dbReference>
<comment type="caution">
    <text evidence="5">The sequence shown here is derived from an EMBL/GenBank/DDBJ whole genome shotgun (WGS) entry which is preliminary data.</text>
</comment>
<dbReference type="InterPro" id="IPR001547">
    <property type="entry name" value="Glyco_hydro_5"/>
</dbReference>
<proteinExistence type="predicted"/>
<protein>
    <submittedName>
        <fullName evidence="5">Glycoside hydrolase family 5 protein</fullName>
    </submittedName>
</protein>
<reference evidence="5" key="1">
    <citation type="submission" date="2022-05" db="EMBL/GenBank/DDBJ databases">
        <authorList>
            <person name="Pankratov T."/>
        </authorList>
    </citation>
    <scope>NUCLEOTIDE SEQUENCE</scope>
    <source>
        <strain evidence="5">BP6-180914</strain>
    </source>
</reference>
<dbReference type="GO" id="GO:0009251">
    <property type="term" value="P:glucan catabolic process"/>
    <property type="evidence" value="ECO:0007669"/>
    <property type="project" value="TreeGrafter"/>
</dbReference>
<dbReference type="PANTHER" id="PTHR34142">
    <property type="entry name" value="ENDO-BETA-1,4-GLUCANASE A"/>
    <property type="match status" value="1"/>
</dbReference>
<dbReference type="GO" id="GO:0004553">
    <property type="term" value="F:hydrolase activity, hydrolyzing O-glycosyl compounds"/>
    <property type="evidence" value="ECO:0007669"/>
    <property type="project" value="InterPro"/>
</dbReference>
<dbReference type="AlphaFoldDB" id="A0AA42CQ01"/>
<feature type="domain" description="Glycoside hydrolase family 5" evidence="4">
    <location>
        <begin position="40"/>
        <end position="334"/>
    </location>
</feature>
<dbReference type="Proteomes" id="UP001165667">
    <property type="component" value="Unassembled WGS sequence"/>
</dbReference>
<keyword evidence="1 5" id="KW-0378">Hydrolase</keyword>
<keyword evidence="2" id="KW-0326">Glycosidase</keyword>
<dbReference type="RefSeq" id="WP_282587323.1">
    <property type="nucleotide sequence ID" value="NZ_JAMOIM010000019.1"/>
</dbReference>
<name>A0AA42CQ01_9HYPH</name>
<keyword evidence="6" id="KW-1185">Reference proteome</keyword>
<evidence type="ECO:0000313" key="5">
    <source>
        <dbReference type="EMBL" id="MCW6510955.1"/>
    </source>
</evidence>
<evidence type="ECO:0000313" key="6">
    <source>
        <dbReference type="Proteomes" id="UP001165667"/>
    </source>
</evidence>
<evidence type="ECO:0000256" key="3">
    <source>
        <dbReference type="SAM" id="MobiDB-lite"/>
    </source>
</evidence>
<dbReference type="EMBL" id="JAMOIM010000019">
    <property type="protein sequence ID" value="MCW6510955.1"/>
    <property type="molecule type" value="Genomic_DNA"/>
</dbReference>
<dbReference type="InterPro" id="IPR017853">
    <property type="entry name" value="GH"/>
</dbReference>
<sequence>MPITALMMRRRGGAAARLGSVYDLTPKALPGAFKLGVNMSGPESGNPYPSVDMLTKYAAHGMSFIRQPLGWNAMQPTLGGAISTTEFAKLSAVLAMCKTLGITVLIDANHTVAFGAGRLTGPRLGSTGLPISYLADYWTKLLPLIMADPSYSAVHGYSPINEPNNLDPNSSAPSTPYSQNLCFQLNQQVLTVIRNAGDTKPFYVAGDHYQGAWDWVVNNAAWFLNLVDPANALVADVHCYLDGDSSGSNYTWAQVLSKPDTASGQAPPGLAPNVNIGPQRLSNVVAWAYAHGVKMALIECGWGFDAPYLQAGDAMTAYVQACNMEFTYWSAGYNFSPNTGYYYDPDPYVPGTNNRDFSPSGVPSPQSAVLQKYAAAPTAYPLFLPVDGSNVPIRRGASGVASSPFKILFGGNISSPITITPHAKTADGTDLGWTFTPSSVVMAAGQHINEQLSFTATPTTATAGVQIGSTNNGGLADPALLGFATAPDSFIALAAQPRNIFGLRRLYAPYIGPAIRLRPPWDTSGNSDMDFPFNNRGDLPRQAIQDWASSRTIAVTALYDQEPAGNHLTFGGTLPSLLLADTDGYPSISVASGCRGEFNMPGAGQTGQTVIADLYETSNGPWFVNQNIYSGPFTFSASTGYTLLSSTTGPPSNLNVSVGGVTGQWHEFAGTAASGVTGGLRGFKDGALVGTPVDTPPFSFTVGGQTEVGFFKFASLLWTGKFRRLVLCDSAISDAQDAVGRQCRTQRGAPSTSRDGRETTAIR</sequence>
<organism evidence="5 6">
    <name type="scientific">Lichenifustis flavocetrariae</name>
    <dbReference type="NCBI Taxonomy" id="2949735"/>
    <lineage>
        <taxon>Bacteria</taxon>
        <taxon>Pseudomonadati</taxon>
        <taxon>Pseudomonadota</taxon>
        <taxon>Alphaproteobacteria</taxon>
        <taxon>Hyphomicrobiales</taxon>
        <taxon>Lichenihabitantaceae</taxon>
        <taxon>Lichenifustis</taxon>
    </lineage>
</organism>
<evidence type="ECO:0000256" key="2">
    <source>
        <dbReference type="ARBA" id="ARBA00023295"/>
    </source>
</evidence>
<dbReference type="PANTHER" id="PTHR34142:SF1">
    <property type="entry name" value="GLYCOSIDE HYDROLASE FAMILY 5 DOMAIN-CONTAINING PROTEIN"/>
    <property type="match status" value="1"/>
</dbReference>
<dbReference type="Gene3D" id="2.60.120.200">
    <property type="match status" value="1"/>
</dbReference>